<evidence type="ECO:0000256" key="5">
    <source>
        <dbReference type="ARBA" id="ARBA00022596"/>
    </source>
</evidence>
<dbReference type="Gene3D" id="3.30.420.510">
    <property type="match status" value="1"/>
</dbReference>
<evidence type="ECO:0000256" key="15">
    <source>
        <dbReference type="ARBA" id="ARBA00046055"/>
    </source>
</evidence>
<dbReference type="GO" id="GO:0005829">
    <property type="term" value="C:cytosol"/>
    <property type="evidence" value="ECO:0007669"/>
    <property type="project" value="TreeGrafter"/>
</dbReference>
<evidence type="ECO:0000256" key="13">
    <source>
        <dbReference type="ARBA" id="ARBA00029347"/>
    </source>
</evidence>
<keyword evidence="9" id="KW-0067">ATP-binding</keyword>
<evidence type="ECO:0000256" key="11">
    <source>
        <dbReference type="ARBA" id="ARBA00023074"/>
    </source>
</evidence>
<dbReference type="InterPro" id="IPR036075">
    <property type="entry name" value="ARMT-1-like_metal-bd_sf"/>
</dbReference>
<evidence type="ECO:0000256" key="3">
    <source>
        <dbReference type="ARBA" id="ARBA00011388"/>
    </source>
</evidence>
<comment type="cofactor">
    <cofactor evidence="1">
        <name>Mn(2+)</name>
        <dbReference type="ChEBI" id="CHEBI:29035"/>
    </cofactor>
</comment>
<keyword evidence="7" id="KW-0547">Nucleotide-binding</keyword>
<accession>A0A553PLF6</accession>
<evidence type="ECO:0000256" key="10">
    <source>
        <dbReference type="ARBA" id="ARBA00022993"/>
    </source>
</evidence>
<comment type="subunit">
    <text evidence="3">Homodimer. Interacts with PKM.</text>
</comment>
<evidence type="ECO:0000256" key="14">
    <source>
        <dbReference type="ARBA" id="ARBA00032948"/>
    </source>
</evidence>
<comment type="caution">
    <text evidence="17">The sequence shown here is derived from an EMBL/GenBank/DDBJ whole genome shotgun (WGS) entry which is preliminary data.</text>
</comment>
<dbReference type="GO" id="GO:0005634">
    <property type="term" value="C:nucleus"/>
    <property type="evidence" value="ECO:0007669"/>
    <property type="project" value="TreeGrafter"/>
</dbReference>
<evidence type="ECO:0000313" key="17">
    <source>
        <dbReference type="EMBL" id="TRY78517.1"/>
    </source>
</evidence>
<dbReference type="OMA" id="LNEYKYW"/>
<dbReference type="GO" id="GO:0046872">
    <property type="term" value="F:metal ion binding"/>
    <property type="evidence" value="ECO:0007669"/>
    <property type="project" value="UniProtKB-KW"/>
</dbReference>
<dbReference type="PANTHER" id="PTHR12280">
    <property type="entry name" value="PANTOTHENATE KINASE"/>
    <property type="match status" value="1"/>
</dbReference>
<dbReference type="Gene3D" id="3.40.50.10880">
    <property type="entry name" value="Uncharacterised protein PF01937, DUF89, domain 3"/>
    <property type="match status" value="1"/>
</dbReference>
<name>A0A553PLF6_TIGCA</name>
<comment type="cofactor">
    <cofactor evidence="2">
        <name>Ni(2+)</name>
        <dbReference type="ChEBI" id="CHEBI:49786"/>
    </cofactor>
</comment>
<evidence type="ECO:0000313" key="18">
    <source>
        <dbReference type="Proteomes" id="UP000318571"/>
    </source>
</evidence>
<evidence type="ECO:0000256" key="6">
    <source>
        <dbReference type="ARBA" id="ARBA00022723"/>
    </source>
</evidence>
<comment type="catalytic activity">
    <reaction evidence="13">
        <text>(R)-4'-phospho-S-sulfopantetheine + H2O = (R)-S-sulfopantetheine + phosphate</text>
        <dbReference type="Rhea" id="RHEA:68340"/>
        <dbReference type="ChEBI" id="CHEBI:15377"/>
        <dbReference type="ChEBI" id="CHEBI:43474"/>
        <dbReference type="ChEBI" id="CHEBI:177302"/>
        <dbReference type="ChEBI" id="CHEBI:177303"/>
    </reaction>
    <physiologicalReaction direction="left-to-right" evidence="13">
        <dbReference type="Rhea" id="RHEA:68341"/>
    </physiologicalReaction>
</comment>
<dbReference type="STRING" id="6832.A0A553PLF6"/>
<dbReference type="AlphaFoldDB" id="A0A553PLF6"/>
<keyword evidence="11" id="KW-0944">Nitration</keyword>
<keyword evidence="5" id="KW-0533">Nickel</keyword>
<evidence type="ECO:0000259" key="16">
    <source>
        <dbReference type="Pfam" id="PF01937"/>
    </source>
</evidence>
<dbReference type="PANTHER" id="PTHR12280:SF20">
    <property type="entry name" value="4'-PHOSPHOPANTETHEINE PHOSPHATASE"/>
    <property type="match status" value="1"/>
</dbReference>
<comment type="function">
    <text evidence="15">Phosphatase which shows a preference for 4'-phosphopantetheine and its oxidatively damaged forms (sulfonate or S-sulfonate), providing strong indirect evidence that the phosphatase activity pre-empts damage in the coenzyme A (CoA) pathway. Hydrolyzing excess 4'-phosphopantetheine could constitute a directed overflow mechanism to prevent its oxidation to the S-sulfonate, sulfonate, or other forms. Hydrolyzing 4'-phosphopantetheine sulfonate or S-sulfonate would forestall their conversion to inactive forms of CoA and acyl carrier protein. May play a role in the physiological regulation of CoA intracellular levels.</text>
</comment>
<keyword evidence="18" id="KW-1185">Reference proteome</keyword>
<protein>
    <recommendedName>
        <fullName evidence="4">4'-phosphopantetheine phosphatase</fullName>
    </recommendedName>
    <alternativeName>
        <fullName evidence="14">Inactive pantothenic acid kinase 4</fullName>
    </alternativeName>
</protein>
<keyword evidence="6" id="KW-0479">Metal-binding</keyword>
<dbReference type="InterPro" id="IPR035073">
    <property type="entry name" value="At2g17340_3_helix_bundle"/>
</dbReference>
<dbReference type="Gene3D" id="1.10.285.20">
    <property type="entry name" value="Uncharacterised protein PF01937, DUF89, domain 2"/>
    <property type="match status" value="1"/>
</dbReference>
<dbReference type="Gene3D" id="1.20.1700.10">
    <property type="entry name" value="AF1104-like"/>
    <property type="match status" value="1"/>
</dbReference>
<dbReference type="EMBL" id="VCGU01000003">
    <property type="protein sequence ID" value="TRY78517.1"/>
    <property type="molecule type" value="Genomic_DNA"/>
</dbReference>
<dbReference type="FunFam" id="3.40.50.10880:FF:000001">
    <property type="entry name" value="Pantothenate kinase 4"/>
    <property type="match status" value="1"/>
</dbReference>
<dbReference type="OrthoDB" id="498611at2759"/>
<dbReference type="Gene3D" id="3.30.420.40">
    <property type="match status" value="1"/>
</dbReference>
<gene>
    <name evidence="17" type="ORF">TCAL_08128</name>
</gene>
<dbReference type="Proteomes" id="UP000318571">
    <property type="component" value="Chromosome 11"/>
</dbReference>
<dbReference type="FunFam" id="3.30.420.40:FF:000067">
    <property type="entry name" value="Pantothenate kinase 4"/>
    <property type="match status" value="1"/>
</dbReference>
<dbReference type="Pfam" id="PF03630">
    <property type="entry name" value="Fumble"/>
    <property type="match status" value="1"/>
</dbReference>
<dbReference type="GO" id="GO:0005524">
    <property type="term" value="F:ATP binding"/>
    <property type="evidence" value="ECO:0007669"/>
    <property type="project" value="UniProtKB-KW"/>
</dbReference>
<dbReference type="NCBIfam" id="TIGR00555">
    <property type="entry name" value="panK_eukar"/>
    <property type="match status" value="1"/>
</dbReference>
<evidence type="ECO:0000256" key="2">
    <source>
        <dbReference type="ARBA" id="ARBA00001967"/>
    </source>
</evidence>
<dbReference type="GO" id="GO:0016787">
    <property type="term" value="F:hydrolase activity"/>
    <property type="evidence" value="ECO:0007669"/>
    <property type="project" value="UniProtKB-KW"/>
</dbReference>
<feature type="domain" description="Damage-control phosphatase ARMT1-like metal-binding" evidence="16">
    <location>
        <begin position="453"/>
        <end position="763"/>
    </location>
</feature>
<dbReference type="Pfam" id="PF01937">
    <property type="entry name" value="ARMT1-like_dom"/>
    <property type="match status" value="1"/>
</dbReference>
<keyword evidence="12" id="KW-0464">Manganese</keyword>
<dbReference type="InterPro" id="IPR043129">
    <property type="entry name" value="ATPase_NBD"/>
</dbReference>
<dbReference type="GO" id="GO:0004594">
    <property type="term" value="F:pantothenate kinase activity"/>
    <property type="evidence" value="ECO:0007669"/>
    <property type="project" value="TreeGrafter"/>
</dbReference>
<dbReference type="SUPFAM" id="SSF53067">
    <property type="entry name" value="Actin-like ATPase domain"/>
    <property type="match status" value="2"/>
</dbReference>
<dbReference type="CDD" id="cd24123">
    <property type="entry name" value="ASKHA_NBD_PanK-II_Pank4"/>
    <property type="match status" value="1"/>
</dbReference>
<organism evidence="17 18">
    <name type="scientific">Tigriopus californicus</name>
    <name type="common">Marine copepod</name>
    <dbReference type="NCBI Taxonomy" id="6832"/>
    <lineage>
        <taxon>Eukaryota</taxon>
        <taxon>Metazoa</taxon>
        <taxon>Ecdysozoa</taxon>
        <taxon>Arthropoda</taxon>
        <taxon>Crustacea</taxon>
        <taxon>Multicrustacea</taxon>
        <taxon>Hexanauplia</taxon>
        <taxon>Copepoda</taxon>
        <taxon>Harpacticoida</taxon>
        <taxon>Harpacticidae</taxon>
        <taxon>Tigriopus</taxon>
    </lineage>
</organism>
<proteinExistence type="predicted"/>
<evidence type="ECO:0000256" key="7">
    <source>
        <dbReference type="ARBA" id="ARBA00022741"/>
    </source>
</evidence>
<reference evidence="17 18" key="1">
    <citation type="journal article" date="2018" name="Nat. Ecol. Evol.">
        <title>Genomic signatures of mitonuclear coevolution across populations of Tigriopus californicus.</title>
        <authorList>
            <person name="Barreto F.S."/>
            <person name="Watson E.T."/>
            <person name="Lima T.G."/>
            <person name="Willett C.S."/>
            <person name="Edmands S."/>
            <person name="Li W."/>
            <person name="Burton R.S."/>
        </authorList>
    </citation>
    <scope>NUCLEOTIDE SEQUENCE [LARGE SCALE GENOMIC DNA]</scope>
    <source>
        <strain evidence="17 18">San Diego</strain>
    </source>
</reference>
<dbReference type="InterPro" id="IPR004567">
    <property type="entry name" value="Type_II_PanK"/>
</dbReference>
<evidence type="ECO:0000256" key="9">
    <source>
        <dbReference type="ARBA" id="ARBA00022840"/>
    </source>
</evidence>
<evidence type="ECO:0000256" key="4">
    <source>
        <dbReference type="ARBA" id="ARBA00019490"/>
    </source>
</evidence>
<evidence type="ECO:0000256" key="12">
    <source>
        <dbReference type="ARBA" id="ARBA00023211"/>
    </source>
</evidence>
<keyword evidence="8" id="KW-0378">Hydrolase</keyword>
<dbReference type="SUPFAM" id="SSF111321">
    <property type="entry name" value="AF1104-like"/>
    <property type="match status" value="1"/>
</dbReference>
<evidence type="ECO:0000256" key="8">
    <source>
        <dbReference type="ARBA" id="ARBA00022801"/>
    </source>
</evidence>
<keyword evidence="10" id="KW-0173">Coenzyme A biosynthesis</keyword>
<sequence length="799" mass="90101">MSQELGKSIELPQWTGIVFRDIQGAKILAMDIGGSLTKIAVYSTISHKKIIYDPRARQQTASQDGSKKVQIEIEGDAMYAVSEGARLHFIKFETKHIDYWLAYIHECLSVNKSEFQQKSIKVTGGGAYKYSERIKEMVGLPIDKCDEMRCIVRGCNFLLRNISDESFIYQRKGHPEFVFQTIDPRSMFPYLLVTIGSGVSIIKVTGDNDFERIGGTATGGGTFWALGRLLTQVEGFDELLALASEGDHRKVDMLVKDIYGDRQDYQSLGLPADLIASSMGKAIQSESDWKKFSKADIARSLLYMISNDIGQISSLYAMLHEIKTIYFGGFFLRHHPVSMHTVRYSVNYWTKGKVQARFLRHEGYLGAIGAFLKGAQTIHAEDYSWLENLYGSTGFSSPQNPVAPNFELDHLEIDRFEKKLRFCPLLQDPLTYSPDTVDLTRDNDAREYWLQCLQDSLPKFTERAIKSQDNSSNVQDRARKFQDQFLTRLNQFKHNPFAYGNLTVRGLLDLREHCLAEFDFYDPYRRQKQFENDQAFDLLPDLLQELSRLDWEERQKRLAIGVLAGNVFDWGAKEVALIMEDTGLDFKTALGMIGPRPWLVDCLDAWIERLRNGSHHKCAAIFIDNSGVDVILGILPFVQELLSRGSEVLLCANNKPVLNDVTYGELLIILQRAAKVSDVIAQALESNQLICLDSGQGSPCLDLTKLNKTVVDVMLEKQVDLLVLEGMGRAVHTNLYTCFNCECLKIAVLKNRWLAERLGGEMYAVIFKFEKPANPLDQLVVGQATNGEAAAEAAAEAAK</sequence>
<dbReference type="GO" id="GO:0015937">
    <property type="term" value="P:coenzyme A biosynthetic process"/>
    <property type="evidence" value="ECO:0007669"/>
    <property type="project" value="UniProtKB-KW"/>
</dbReference>
<dbReference type="InterPro" id="IPR002791">
    <property type="entry name" value="ARMT1-like_metal-bd"/>
</dbReference>
<evidence type="ECO:0000256" key="1">
    <source>
        <dbReference type="ARBA" id="ARBA00001936"/>
    </source>
</evidence>